<feature type="region of interest" description="Disordered" evidence="1">
    <location>
        <begin position="233"/>
        <end position="261"/>
    </location>
</feature>
<dbReference type="Proteomes" id="UP001433268">
    <property type="component" value="Unassembled WGS sequence"/>
</dbReference>
<evidence type="ECO:0000256" key="1">
    <source>
        <dbReference type="SAM" id="MobiDB-lite"/>
    </source>
</evidence>
<feature type="region of interest" description="Disordered" evidence="1">
    <location>
        <begin position="149"/>
        <end position="178"/>
    </location>
</feature>
<dbReference type="GeneID" id="92048339"/>
<sequence length="261" mass="29486">MSSAGRARGRARVTKRRSGAPRFTEYVHYSRIEGITPWGSCSVEERNTLQQPSRYAIHHYLWGTLGWAMGNCFRRFDDDEINGDNNISHPAKDRNGSTRENEPQESGVPDTWIGNDDKGCNDDDYENIQMANQWMDDIDKTWNPTLQNWDRGAWTSHQGSPERPEARVAPSSPEGVSGIVSFDLTGKRQERKYQCGVSKKSPPKSRSRATLITTRVTAASSTTAAWCCSFEHRRETAHRRPKSSDAWLIGTPSTRPTVRGR</sequence>
<reference evidence="2 3" key="1">
    <citation type="submission" date="2023-01" db="EMBL/GenBank/DDBJ databases">
        <title>Analysis of 21 Apiospora genomes using comparative genomics revels a genus with tremendous synthesis potential of carbohydrate active enzymes and secondary metabolites.</title>
        <authorList>
            <person name="Sorensen T."/>
        </authorList>
    </citation>
    <scope>NUCLEOTIDE SEQUENCE [LARGE SCALE GENOMIC DNA]</scope>
    <source>
        <strain evidence="2 3">CBS 114990</strain>
    </source>
</reference>
<evidence type="ECO:0000313" key="2">
    <source>
        <dbReference type="EMBL" id="KAK8070761.1"/>
    </source>
</evidence>
<proteinExistence type="predicted"/>
<keyword evidence="3" id="KW-1185">Reference proteome</keyword>
<dbReference type="RefSeq" id="XP_066664569.1">
    <property type="nucleotide sequence ID" value="XM_066815279.1"/>
</dbReference>
<feature type="compositionally biased region" description="Polar residues" evidence="1">
    <location>
        <begin position="251"/>
        <end position="261"/>
    </location>
</feature>
<accession>A0ABR1VKD1</accession>
<evidence type="ECO:0000313" key="3">
    <source>
        <dbReference type="Proteomes" id="UP001433268"/>
    </source>
</evidence>
<name>A0ABR1VKD1_9PEZI</name>
<feature type="region of interest" description="Disordered" evidence="1">
    <location>
        <begin position="84"/>
        <end position="120"/>
    </location>
</feature>
<dbReference type="EMBL" id="JAQQWN010000008">
    <property type="protein sequence ID" value="KAK8070761.1"/>
    <property type="molecule type" value="Genomic_DNA"/>
</dbReference>
<gene>
    <name evidence="2" type="ORF">PG997_010964</name>
</gene>
<protein>
    <submittedName>
        <fullName evidence="2">Uncharacterized protein</fullName>
    </submittedName>
</protein>
<feature type="compositionally biased region" description="Basic and acidic residues" evidence="1">
    <location>
        <begin position="90"/>
        <end position="102"/>
    </location>
</feature>
<comment type="caution">
    <text evidence="2">The sequence shown here is derived from an EMBL/GenBank/DDBJ whole genome shotgun (WGS) entry which is preliminary data.</text>
</comment>
<organism evidence="2 3">
    <name type="scientific">Apiospora hydei</name>
    <dbReference type="NCBI Taxonomy" id="1337664"/>
    <lineage>
        <taxon>Eukaryota</taxon>
        <taxon>Fungi</taxon>
        <taxon>Dikarya</taxon>
        <taxon>Ascomycota</taxon>
        <taxon>Pezizomycotina</taxon>
        <taxon>Sordariomycetes</taxon>
        <taxon>Xylariomycetidae</taxon>
        <taxon>Amphisphaeriales</taxon>
        <taxon>Apiosporaceae</taxon>
        <taxon>Apiospora</taxon>
    </lineage>
</organism>